<evidence type="ECO:0008006" key="4">
    <source>
        <dbReference type="Google" id="ProtNLM"/>
    </source>
</evidence>
<keyword evidence="1" id="KW-1133">Transmembrane helix</keyword>
<evidence type="ECO:0000313" key="3">
    <source>
        <dbReference type="Proteomes" id="UP000053562"/>
    </source>
</evidence>
<name>A0A0J9S3N2_PLAVI</name>
<keyword evidence="1" id="KW-0812">Transmembrane</keyword>
<sequence length="261" mass="30745">MKDNMKKNFIIKFFTFIFFIWIYQKYDDAVSFSKGLENIFNSKDSLYIAEYRLLVEKDLKTGLYDKKLEDNLLNDRDNGILKIDNYGSSVYKKLQKSCSNDLKIYKQQFKRKYARRKGLKRLDCYCEKKIFDMIDTLSEQPEGNSSNNIKLKKNIVRKWGIRFIVMCLIPLIGIILPILDQIDGSTKADSGSTKKSILLESGIPDSVYIIYGIFFIILTYLILFLIIYTMKKVVKYHRLEAGRGKLNFREYCHFCKDIFFA</sequence>
<dbReference type="Proteomes" id="UP000053562">
    <property type="component" value="Unassembled WGS sequence"/>
</dbReference>
<dbReference type="OrthoDB" id="388752at2759"/>
<dbReference type="EMBL" id="KQ234394">
    <property type="protein sequence ID" value="KMZ77404.1"/>
    <property type="molecule type" value="Genomic_DNA"/>
</dbReference>
<accession>A0A0J9S3N2</accession>
<evidence type="ECO:0000313" key="2">
    <source>
        <dbReference type="EMBL" id="KMZ77404.1"/>
    </source>
</evidence>
<feature type="transmembrane region" description="Helical" evidence="1">
    <location>
        <begin position="159"/>
        <end position="179"/>
    </location>
</feature>
<dbReference type="Pfam" id="PF12420">
    <property type="entry name" value="DUF3671"/>
    <property type="match status" value="1"/>
</dbReference>
<organism evidence="2 3">
    <name type="scientific">Plasmodium vivax India VII</name>
    <dbReference type="NCBI Taxonomy" id="1077284"/>
    <lineage>
        <taxon>Eukaryota</taxon>
        <taxon>Sar</taxon>
        <taxon>Alveolata</taxon>
        <taxon>Apicomplexa</taxon>
        <taxon>Aconoidasida</taxon>
        <taxon>Haemosporida</taxon>
        <taxon>Plasmodiidae</taxon>
        <taxon>Plasmodium</taxon>
        <taxon>Plasmodium (Plasmodium)</taxon>
    </lineage>
</organism>
<dbReference type="AlphaFoldDB" id="A0A0J9S3N2"/>
<protein>
    <recommendedName>
        <fullName evidence="4">Variable surface protein Vir10-like protein</fullName>
    </recommendedName>
</protein>
<dbReference type="InterPro" id="IPR022139">
    <property type="entry name" value="Fam-L/Fam-M-like_plasmodium"/>
</dbReference>
<proteinExistence type="predicted"/>
<gene>
    <name evidence="2" type="ORF">PVIIG_05626</name>
</gene>
<feature type="transmembrane region" description="Helical" evidence="1">
    <location>
        <begin position="208"/>
        <end position="228"/>
    </location>
</feature>
<evidence type="ECO:0000256" key="1">
    <source>
        <dbReference type="SAM" id="Phobius"/>
    </source>
</evidence>
<reference evidence="2 3" key="1">
    <citation type="submission" date="2011-08" db="EMBL/GenBank/DDBJ databases">
        <title>The Genome Sequence of Plasmodium vivax India VII.</title>
        <authorList>
            <consortium name="The Broad Institute Genome Sequencing Platform"/>
            <consortium name="The Broad Institute Genome Sequencing Center for Infectious Disease"/>
            <person name="Neafsey D."/>
            <person name="Carlton J."/>
            <person name="Barnwell J."/>
            <person name="Collins W."/>
            <person name="Escalante A."/>
            <person name="Mullikin J."/>
            <person name="Saul A."/>
            <person name="Guigo R."/>
            <person name="Camara F."/>
            <person name="Young S.K."/>
            <person name="Zeng Q."/>
            <person name="Gargeya S."/>
            <person name="Fitzgerald M."/>
            <person name="Haas B."/>
            <person name="Abouelleil A."/>
            <person name="Alvarado L."/>
            <person name="Arachchi H.M."/>
            <person name="Berlin A."/>
            <person name="Brown A."/>
            <person name="Chapman S.B."/>
            <person name="Chen Z."/>
            <person name="Dunbar C."/>
            <person name="Freedman E."/>
            <person name="Gearin G."/>
            <person name="Gellesch M."/>
            <person name="Goldberg J."/>
            <person name="Griggs A."/>
            <person name="Gujja S."/>
            <person name="Heiman D."/>
            <person name="Howarth C."/>
            <person name="Larson L."/>
            <person name="Lui A."/>
            <person name="MacDonald P.J.P."/>
            <person name="Montmayeur A."/>
            <person name="Murphy C."/>
            <person name="Neiman D."/>
            <person name="Pearson M."/>
            <person name="Priest M."/>
            <person name="Roberts A."/>
            <person name="Saif S."/>
            <person name="Shea T."/>
            <person name="Shenoy N."/>
            <person name="Sisk P."/>
            <person name="Stolte C."/>
            <person name="Sykes S."/>
            <person name="Wortman J."/>
            <person name="Nusbaum C."/>
            <person name="Birren B."/>
        </authorList>
    </citation>
    <scope>NUCLEOTIDE SEQUENCE [LARGE SCALE GENOMIC DNA]</scope>
    <source>
        <strain evidence="2 3">India VII</strain>
    </source>
</reference>
<keyword evidence="1" id="KW-0472">Membrane</keyword>